<feature type="region of interest" description="Disordered" evidence="1">
    <location>
        <begin position="257"/>
        <end position="285"/>
    </location>
</feature>
<dbReference type="Proteomes" id="UP000460412">
    <property type="component" value="Unassembled WGS sequence"/>
</dbReference>
<comment type="caution">
    <text evidence="2">The sequence shown here is derived from an EMBL/GenBank/DDBJ whole genome shotgun (WGS) entry which is preliminary data.</text>
</comment>
<sequence>MADEILQWHDGFHAALQIELQGESAHLRFCSEYELYKKSLRIDTVVIKESDAKPIQKNIGKIFRKHNLIEYKSPDDYLSIDDFYKVYGYACLYQSNTEKVHGISMEDITITFVCSHFPRKMLKLLKKERGIGVVRKGKGIYQLTNDPISMQIIVNTQLSPKENVWLCSLKRDLAMDINTKRLLREYKGHRESNLYQAAMDLIMRANQKTMEEAGNMVCDAIKEIFADEWKKQELKFQEKEVQFQEKELRLQEKESQINEKESQINEKESQINEKESQINEKESQMQKKEIQLKRLENRMETLIQLLINNNLLDDLKKISMDKTYREQMYQRYGL</sequence>
<keyword evidence="3" id="KW-1185">Reference proteome</keyword>
<dbReference type="Gene3D" id="1.20.5.340">
    <property type="match status" value="1"/>
</dbReference>
<evidence type="ECO:0000313" key="3">
    <source>
        <dbReference type="Proteomes" id="UP000460412"/>
    </source>
</evidence>
<name>A0A7X3MKJ2_9FIRM</name>
<dbReference type="RefSeq" id="WP_159754296.1">
    <property type="nucleotide sequence ID" value="NZ_WUQX01000001.1"/>
</dbReference>
<gene>
    <name evidence="2" type="ORF">GN277_23025</name>
</gene>
<reference evidence="2 3" key="1">
    <citation type="submission" date="2019-12" db="EMBL/GenBank/DDBJ databases">
        <title>Sporaefaciens musculi gen. nov., sp. nov., a novel bacterium isolated from the caecum of an obese mouse.</title>
        <authorList>
            <person name="Rasmussen T.S."/>
            <person name="Streidl T."/>
            <person name="Hitch T.C.A."/>
            <person name="Wortmann E."/>
            <person name="Deptula P."/>
            <person name="Hansen M."/>
            <person name="Nielsen D.S."/>
            <person name="Clavel T."/>
            <person name="Vogensen F.K."/>
        </authorList>
    </citation>
    <scope>NUCLEOTIDE SEQUENCE [LARGE SCALE GENOMIC DNA]</scope>
    <source>
        <strain evidence="2 3">WCA-9-b2</strain>
    </source>
</reference>
<protein>
    <submittedName>
        <fullName evidence="2">3-isopropylmalate dehydrogenase</fullName>
    </submittedName>
</protein>
<dbReference type="EMBL" id="WUQX01000001">
    <property type="protein sequence ID" value="MXP78123.1"/>
    <property type="molecule type" value="Genomic_DNA"/>
</dbReference>
<evidence type="ECO:0000256" key="1">
    <source>
        <dbReference type="SAM" id="MobiDB-lite"/>
    </source>
</evidence>
<evidence type="ECO:0000313" key="2">
    <source>
        <dbReference type="EMBL" id="MXP78123.1"/>
    </source>
</evidence>
<organism evidence="2 3">
    <name type="scientific">Sporofaciens musculi</name>
    <dbReference type="NCBI Taxonomy" id="2681861"/>
    <lineage>
        <taxon>Bacteria</taxon>
        <taxon>Bacillati</taxon>
        <taxon>Bacillota</taxon>
        <taxon>Clostridia</taxon>
        <taxon>Lachnospirales</taxon>
        <taxon>Lachnospiraceae</taxon>
        <taxon>Sporofaciens</taxon>
    </lineage>
</organism>
<proteinExistence type="predicted"/>
<dbReference type="AlphaFoldDB" id="A0A7X3MKJ2"/>
<accession>A0A7X3MKJ2</accession>